<accession>A0A378JJK7</accession>
<protein>
    <submittedName>
        <fullName evidence="1">Uncharacterized protein</fullName>
    </submittedName>
</protein>
<sequence>MERKGEDIEMVAEPKEGEKQFRDNITYYAIGPRIVTSEVSMFKSNPVAKKIGKNDIEKELRNISTVKIFDSEKEARSYAKFTTLMPLSHDPGMSAIILEVQPKKIINLSIEQAKELTRVSNFSLEQQQTKEFKYAIANVNDLTFISGEVLGKKVDLSAQEPGEDKNCTVM</sequence>
<dbReference type="AlphaFoldDB" id="A0A378JJK7"/>
<evidence type="ECO:0000313" key="2">
    <source>
        <dbReference type="Proteomes" id="UP000254794"/>
    </source>
</evidence>
<gene>
    <name evidence="1" type="ORF">NCTC13316_00966</name>
</gene>
<dbReference type="RefSeq" id="WP_115330554.1">
    <property type="nucleotide sequence ID" value="NZ_CAAAHP010000007.1"/>
</dbReference>
<reference evidence="1 2" key="1">
    <citation type="submission" date="2018-06" db="EMBL/GenBank/DDBJ databases">
        <authorList>
            <consortium name="Pathogen Informatics"/>
            <person name="Doyle S."/>
        </authorList>
    </citation>
    <scope>NUCLEOTIDE SEQUENCE [LARGE SCALE GENOMIC DNA]</scope>
    <source>
        <strain evidence="1 2">NCTC13316</strain>
    </source>
</reference>
<dbReference type="EMBL" id="UGOD01000001">
    <property type="protein sequence ID" value="STX50878.1"/>
    <property type="molecule type" value="Genomic_DNA"/>
</dbReference>
<organism evidence="1 2">
    <name type="scientific">Legionella busanensis</name>
    <dbReference type="NCBI Taxonomy" id="190655"/>
    <lineage>
        <taxon>Bacteria</taxon>
        <taxon>Pseudomonadati</taxon>
        <taxon>Pseudomonadota</taxon>
        <taxon>Gammaproteobacteria</taxon>
        <taxon>Legionellales</taxon>
        <taxon>Legionellaceae</taxon>
        <taxon>Legionella</taxon>
    </lineage>
</organism>
<dbReference type="Proteomes" id="UP000254794">
    <property type="component" value="Unassembled WGS sequence"/>
</dbReference>
<keyword evidence="2" id="KW-1185">Reference proteome</keyword>
<name>A0A378JJK7_9GAMM</name>
<proteinExistence type="predicted"/>
<evidence type="ECO:0000313" key="1">
    <source>
        <dbReference type="EMBL" id="STX50878.1"/>
    </source>
</evidence>